<organism evidence="1 2">
    <name type="scientific">Artemia franciscana</name>
    <name type="common">Brine shrimp</name>
    <name type="synonym">Artemia sanfranciscana</name>
    <dbReference type="NCBI Taxonomy" id="6661"/>
    <lineage>
        <taxon>Eukaryota</taxon>
        <taxon>Metazoa</taxon>
        <taxon>Ecdysozoa</taxon>
        <taxon>Arthropoda</taxon>
        <taxon>Crustacea</taxon>
        <taxon>Branchiopoda</taxon>
        <taxon>Anostraca</taxon>
        <taxon>Artemiidae</taxon>
        <taxon>Artemia</taxon>
    </lineage>
</organism>
<name>A0AA88HMD8_ARTSF</name>
<dbReference type="InterPro" id="IPR038077">
    <property type="entry name" value="Troponin_sf"/>
</dbReference>
<keyword evidence="2" id="KW-1185">Reference proteome</keyword>
<evidence type="ECO:0000313" key="2">
    <source>
        <dbReference type="Proteomes" id="UP001187531"/>
    </source>
</evidence>
<accession>A0AA88HMD8</accession>
<dbReference type="AlphaFoldDB" id="A0AA88HMD8"/>
<dbReference type="EMBL" id="JAVRJZ010000015">
    <property type="protein sequence ID" value="KAK2712939.1"/>
    <property type="molecule type" value="Genomic_DNA"/>
</dbReference>
<dbReference type="Gene3D" id="1.20.5.350">
    <property type="match status" value="1"/>
</dbReference>
<dbReference type="Pfam" id="PF00992">
    <property type="entry name" value="Troponin"/>
    <property type="match status" value="1"/>
</dbReference>
<dbReference type="SUPFAM" id="SSF90250">
    <property type="entry name" value="Troponin coil-coiled subunits"/>
    <property type="match status" value="1"/>
</dbReference>
<comment type="caution">
    <text evidence="1">The sequence shown here is derived from an EMBL/GenBank/DDBJ whole genome shotgun (WGS) entry which is preliminary data.</text>
</comment>
<feature type="non-terminal residue" evidence="1">
    <location>
        <position position="81"/>
    </location>
</feature>
<protein>
    <submittedName>
        <fullName evidence="1">Uncharacterized protein</fullName>
    </submittedName>
</protein>
<sequence length="81" mass="9944">MTPERKKKLRVFLIIHWRELNGVVVYERRRIIEERCGQAKNLDNANEDALKQICKDYYERSFLCEPQKWDLEYVVLKRDDE</sequence>
<dbReference type="Proteomes" id="UP001187531">
    <property type="component" value="Unassembled WGS sequence"/>
</dbReference>
<evidence type="ECO:0000313" key="1">
    <source>
        <dbReference type="EMBL" id="KAK2712939.1"/>
    </source>
</evidence>
<dbReference type="InterPro" id="IPR001978">
    <property type="entry name" value="Troponin"/>
</dbReference>
<reference evidence="1" key="1">
    <citation type="submission" date="2023-07" db="EMBL/GenBank/DDBJ databases">
        <title>Chromosome-level genome assembly of Artemia franciscana.</title>
        <authorList>
            <person name="Jo E."/>
        </authorList>
    </citation>
    <scope>NUCLEOTIDE SEQUENCE</scope>
    <source>
        <tissue evidence="1">Whole body</tissue>
    </source>
</reference>
<proteinExistence type="predicted"/>
<gene>
    <name evidence="1" type="ORF">QYM36_011589</name>
</gene>
<dbReference type="GO" id="GO:0005861">
    <property type="term" value="C:troponin complex"/>
    <property type="evidence" value="ECO:0007669"/>
    <property type="project" value="InterPro"/>
</dbReference>